<dbReference type="EMBL" id="CP119078">
    <property type="protein sequence ID" value="WED42079.1"/>
    <property type="molecule type" value="Genomic_DNA"/>
</dbReference>
<dbReference type="RefSeq" id="WP_275087904.1">
    <property type="nucleotide sequence ID" value="NZ_CP119078.1"/>
</dbReference>
<sequence length="81" mass="9306">MSKWHEFKKQAEADNDNAPVNNAERIQKLYLNTQKGSPVDTVEELDAQLRNPGPKDTFLETKAYNQPEQEEAEHANKLQPK</sequence>
<evidence type="ECO:0000313" key="3">
    <source>
        <dbReference type="Proteomes" id="UP001222087"/>
    </source>
</evidence>
<gene>
    <name evidence="2" type="ORF">PXX05_09045</name>
</gene>
<accession>A0ABY8AN05</accession>
<dbReference type="Proteomes" id="UP001222087">
    <property type="component" value="Chromosome"/>
</dbReference>
<organism evidence="2 3">
    <name type="scientific">Legionella cardiaca</name>
    <dbReference type="NCBI Taxonomy" id="1071983"/>
    <lineage>
        <taxon>Bacteria</taxon>
        <taxon>Pseudomonadati</taxon>
        <taxon>Pseudomonadota</taxon>
        <taxon>Gammaproteobacteria</taxon>
        <taxon>Legionellales</taxon>
        <taxon>Legionellaceae</taxon>
        <taxon>Legionella</taxon>
    </lineage>
</organism>
<evidence type="ECO:0000256" key="1">
    <source>
        <dbReference type="SAM" id="MobiDB-lite"/>
    </source>
</evidence>
<keyword evidence="3" id="KW-1185">Reference proteome</keyword>
<feature type="compositionally biased region" description="Basic and acidic residues" evidence="1">
    <location>
        <begin position="1"/>
        <end position="12"/>
    </location>
</feature>
<protein>
    <submittedName>
        <fullName evidence="2">Uncharacterized protein</fullName>
    </submittedName>
</protein>
<feature type="compositionally biased region" description="Basic and acidic residues" evidence="1">
    <location>
        <begin position="72"/>
        <end position="81"/>
    </location>
</feature>
<proteinExistence type="predicted"/>
<reference evidence="2 3" key="1">
    <citation type="submission" date="2023-02" db="EMBL/GenBank/DDBJ databases">
        <title>Genome Sequence of L. cardiaca H63T.</title>
        <authorList>
            <person name="Lopez A.E."/>
            <person name="Cianciotto N.P."/>
        </authorList>
    </citation>
    <scope>NUCLEOTIDE SEQUENCE [LARGE SCALE GENOMIC DNA]</scope>
    <source>
        <strain evidence="2 3">H63</strain>
    </source>
</reference>
<feature type="region of interest" description="Disordered" evidence="1">
    <location>
        <begin position="1"/>
        <end position="21"/>
    </location>
</feature>
<evidence type="ECO:0000313" key="2">
    <source>
        <dbReference type="EMBL" id="WED42079.1"/>
    </source>
</evidence>
<name>A0ABY8AN05_9GAMM</name>
<feature type="region of interest" description="Disordered" evidence="1">
    <location>
        <begin position="49"/>
        <end position="81"/>
    </location>
</feature>